<name>A0A8S5N8M3_9CAUD</name>
<sequence>MGKGKALTKKEKHMIAKNYLQRGRDIQRQITQLYETRSNFIDRATSTTMAISPVKVQTSRSGQMLENAIIGMVDTEEKIRNKIEELQVQQWNLQKEIQRVHDLPYKQMLYKIFIERKSYDVARKEVNLKPFKGQYNRKFLLRDAIDAFADCHPEIFDNTDDSAQDNQ</sequence>
<organism evidence="1">
    <name type="scientific">Myoviridae sp. ctdsp2</name>
    <dbReference type="NCBI Taxonomy" id="2826672"/>
    <lineage>
        <taxon>Viruses</taxon>
        <taxon>Duplodnaviria</taxon>
        <taxon>Heunggongvirae</taxon>
        <taxon>Uroviricota</taxon>
        <taxon>Caudoviricetes</taxon>
    </lineage>
</organism>
<dbReference type="EMBL" id="BK015085">
    <property type="protein sequence ID" value="DAD90403.1"/>
    <property type="molecule type" value="Genomic_DNA"/>
</dbReference>
<proteinExistence type="predicted"/>
<evidence type="ECO:0000313" key="1">
    <source>
        <dbReference type="EMBL" id="DAD90403.1"/>
    </source>
</evidence>
<reference evidence="1" key="1">
    <citation type="journal article" date="2021" name="Proc. Natl. Acad. Sci. U.S.A.">
        <title>A Catalog of Tens of Thousands of Viruses from Human Metagenomes Reveals Hidden Associations with Chronic Diseases.</title>
        <authorList>
            <person name="Tisza M.J."/>
            <person name="Buck C.B."/>
        </authorList>
    </citation>
    <scope>NUCLEOTIDE SEQUENCE</scope>
    <source>
        <strain evidence="1">Ctdsp2</strain>
    </source>
</reference>
<protein>
    <submittedName>
        <fullName evidence="1">Uncharacterized protein</fullName>
    </submittedName>
</protein>
<accession>A0A8S5N8M3</accession>